<evidence type="ECO:0000256" key="1">
    <source>
        <dbReference type="ARBA" id="ARBA00005854"/>
    </source>
</evidence>
<dbReference type="InterPro" id="IPR050418">
    <property type="entry name" value="D-iso_2-hydroxyacid_DH_PdxB"/>
</dbReference>
<dbReference type="EMBL" id="JAULSW010000004">
    <property type="protein sequence ID" value="KAK3385645.1"/>
    <property type="molecule type" value="Genomic_DNA"/>
</dbReference>
<dbReference type="Pfam" id="PF02826">
    <property type="entry name" value="2-Hacid_dh_C"/>
    <property type="match status" value="1"/>
</dbReference>
<keyword evidence="2 4" id="KW-0560">Oxidoreductase</keyword>
<evidence type="ECO:0000256" key="2">
    <source>
        <dbReference type="ARBA" id="ARBA00023002"/>
    </source>
</evidence>
<dbReference type="SUPFAM" id="SSF51735">
    <property type="entry name" value="NAD(P)-binding Rossmann-fold domains"/>
    <property type="match status" value="1"/>
</dbReference>
<evidence type="ECO:0000256" key="3">
    <source>
        <dbReference type="ARBA" id="ARBA00023027"/>
    </source>
</evidence>
<dbReference type="GO" id="GO:0051287">
    <property type="term" value="F:NAD binding"/>
    <property type="evidence" value="ECO:0007669"/>
    <property type="project" value="InterPro"/>
</dbReference>
<dbReference type="InterPro" id="IPR006139">
    <property type="entry name" value="D-isomer_2_OHA_DH_cat_dom"/>
</dbReference>
<dbReference type="InterPro" id="IPR036291">
    <property type="entry name" value="NAD(P)-bd_dom_sf"/>
</dbReference>
<comment type="similarity">
    <text evidence="1 4">Belongs to the D-isomer specific 2-hydroxyacid dehydrogenase family.</text>
</comment>
<feature type="domain" description="D-isomer specific 2-hydroxyacid dehydrogenase catalytic" evidence="5">
    <location>
        <begin position="94"/>
        <end position="398"/>
    </location>
</feature>
<reference evidence="7" key="1">
    <citation type="journal article" date="2023" name="Mol. Phylogenet. Evol.">
        <title>Genome-scale phylogeny and comparative genomics of the fungal order Sordariales.</title>
        <authorList>
            <person name="Hensen N."/>
            <person name="Bonometti L."/>
            <person name="Westerberg I."/>
            <person name="Brannstrom I.O."/>
            <person name="Guillou S."/>
            <person name="Cros-Aarteil S."/>
            <person name="Calhoun S."/>
            <person name="Haridas S."/>
            <person name="Kuo A."/>
            <person name="Mondo S."/>
            <person name="Pangilinan J."/>
            <person name="Riley R."/>
            <person name="LaButti K."/>
            <person name="Andreopoulos B."/>
            <person name="Lipzen A."/>
            <person name="Chen C."/>
            <person name="Yan M."/>
            <person name="Daum C."/>
            <person name="Ng V."/>
            <person name="Clum A."/>
            <person name="Steindorff A."/>
            <person name="Ohm R.A."/>
            <person name="Martin F."/>
            <person name="Silar P."/>
            <person name="Natvig D.O."/>
            <person name="Lalanne C."/>
            <person name="Gautier V."/>
            <person name="Ament-Velasquez S.L."/>
            <person name="Kruys A."/>
            <person name="Hutchinson M.I."/>
            <person name="Powell A.J."/>
            <person name="Barry K."/>
            <person name="Miller A.N."/>
            <person name="Grigoriev I.V."/>
            <person name="Debuchy R."/>
            <person name="Gladieux P."/>
            <person name="Hiltunen Thoren M."/>
            <person name="Johannesson H."/>
        </authorList>
    </citation>
    <scope>NUCLEOTIDE SEQUENCE</scope>
    <source>
        <strain evidence="7">CBS 232.78</strain>
    </source>
</reference>
<reference evidence="7" key="2">
    <citation type="submission" date="2023-06" db="EMBL/GenBank/DDBJ databases">
        <authorList>
            <consortium name="Lawrence Berkeley National Laboratory"/>
            <person name="Haridas S."/>
            <person name="Hensen N."/>
            <person name="Bonometti L."/>
            <person name="Westerberg I."/>
            <person name="Brannstrom I.O."/>
            <person name="Guillou S."/>
            <person name="Cros-Aarteil S."/>
            <person name="Calhoun S."/>
            <person name="Kuo A."/>
            <person name="Mondo S."/>
            <person name="Pangilinan J."/>
            <person name="Riley R."/>
            <person name="LaButti K."/>
            <person name="Andreopoulos B."/>
            <person name="Lipzen A."/>
            <person name="Chen C."/>
            <person name="Yanf M."/>
            <person name="Daum C."/>
            <person name="Ng V."/>
            <person name="Clum A."/>
            <person name="Steindorff A."/>
            <person name="Ohm R."/>
            <person name="Martin F."/>
            <person name="Silar P."/>
            <person name="Natvig D."/>
            <person name="Lalanne C."/>
            <person name="Gautier V."/>
            <person name="Ament-velasquez S.L."/>
            <person name="Kruys A."/>
            <person name="Hutchinson M.I."/>
            <person name="Powell A.J."/>
            <person name="Barry K."/>
            <person name="Miller A.N."/>
            <person name="Grigoriev I.V."/>
            <person name="Debuchy R."/>
            <person name="Gladieux P."/>
            <person name="Thoren M.H."/>
            <person name="Johannesson H."/>
        </authorList>
    </citation>
    <scope>NUCLEOTIDE SEQUENCE</scope>
    <source>
        <strain evidence="7">CBS 232.78</strain>
    </source>
</reference>
<dbReference type="Gene3D" id="3.40.50.720">
    <property type="entry name" value="NAD(P)-binding Rossmann-like Domain"/>
    <property type="match status" value="2"/>
</dbReference>
<sequence>MGRAFLATLSRRSITQNLSIPRSQRLGTHLPARSVSQLSHSPTSFQPSHHQRTIITSRIMSTHHNIVALEGCITPIPDFTPAMPPGHTFTLTIHAHTPHSNTALIQSRLASADIALVTVCPLTPTILSATATPNLRFISVMASGHDIVHKPSCHSRGIIVSNSPGCNVDAVAEHSVGLYFSLRRRIPFTQRLLRSGAWTANGYVMDATLNSPDGMRPLPMRDEVVGILGNGAVGRRIGELCAALGMKSVLVTGRKGAPASSAPEEGRTAFGEVLRTASVLFICVPRTPETMGLLSTGEFAAMQPHAVIVNVSRGGIVDEAALVEALKGGRISGAATDVFQTEPAGPENSVLLGKDTEELNLVATPHVAWASRETTQNYQDTVVANVRGFLLQKPQNVVS</sequence>
<name>A0AAE0U014_9PEZI</name>
<dbReference type="InterPro" id="IPR006140">
    <property type="entry name" value="D-isomer_DH_NAD-bd"/>
</dbReference>
<dbReference type="SUPFAM" id="SSF52283">
    <property type="entry name" value="Formate/glycerate dehydrogenase catalytic domain-like"/>
    <property type="match status" value="1"/>
</dbReference>
<accession>A0AAE0U014</accession>
<dbReference type="Proteomes" id="UP001285441">
    <property type="component" value="Unassembled WGS sequence"/>
</dbReference>
<gene>
    <name evidence="7" type="ORF">B0H63DRAFT_473349</name>
</gene>
<comment type="caution">
    <text evidence="7">The sequence shown here is derived from an EMBL/GenBank/DDBJ whole genome shotgun (WGS) entry which is preliminary data.</text>
</comment>
<feature type="domain" description="D-isomer specific 2-hydroxyacid dehydrogenase NAD-binding" evidence="6">
    <location>
        <begin position="177"/>
        <end position="368"/>
    </location>
</feature>
<evidence type="ECO:0000259" key="6">
    <source>
        <dbReference type="Pfam" id="PF02826"/>
    </source>
</evidence>
<evidence type="ECO:0000313" key="8">
    <source>
        <dbReference type="Proteomes" id="UP001285441"/>
    </source>
</evidence>
<dbReference type="CDD" id="cd05198">
    <property type="entry name" value="formate_dh_like"/>
    <property type="match status" value="1"/>
</dbReference>
<evidence type="ECO:0000256" key="4">
    <source>
        <dbReference type="RuleBase" id="RU003719"/>
    </source>
</evidence>
<protein>
    <submittedName>
        <fullName evidence="7">Glycerate dehydrogenase</fullName>
    </submittedName>
</protein>
<keyword evidence="8" id="KW-1185">Reference proteome</keyword>
<organism evidence="7 8">
    <name type="scientific">Podospora didyma</name>
    <dbReference type="NCBI Taxonomy" id="330526"/>
    <lineage>
        <taxon>Eukaryota</taxon>
        <taxon>Fungi</taxon>
        <taxon>Dikarya</taxon>
        <taxon>Ascomycota</taxon>
        <taxon>Pezizomycotina</taxon>
        <taxon>Sordariomycetes</taxon>
        <taxon>Sordariomycetidae</taxon>
        <taxon>Sordariales</taxon>
        <taxon>Podosporaceae</taxon>
        <taxon>Podospora</taxon>
    </lineage>
</organism>
<dbReference type="Pfam" id="PF00389">
    <property type="entry name" value="2-Hacid_dh"/>
    <property type="match status" value="1"/>
</dbReference>
<dbReference type="PANTHER" id="PTHR43761:SF1">
    <property type="entry name" value="D-ISOMER SPECIFIC 2-HYDROXYACID DEHYDROGENASE CATALYTIC DOMAIN-CONTAINING PROTEIN-RELATED"/>
    <property type="match status" value="1"/>
</dbReference>
<dbReference type="GO" id="GO:0016616">
    <property type="term" value="F:oxidoreductase activity, acting on the CH-OH group of donors, NAD or NADP as acceptor"/>
    <property type="evidence" value="ECO:0007669"/>
    <property type="project" value="InterPro"/>
</dbReference>
<evidence type="ECO:0000313" key="7">
    <source>
        <dbReference type="EMBL" id="KAK3385645.1"/>
    </source>
</evidence>
<dbReference type="PANTHER" id="PTHR43761">
    <property type="entry name" value="D-ISOMER SPECIFIC 2-HYDROXYACID DEHYDROGENASE FAMILY PROTEIN (AFU_ORTHOLOGUE AFUA_1G13630)"/>
    <property type="match status" value="1"/>
</dbReference>
<dbReference type="AlphaFoldDB" id="A0AAE0U014"/>
<keyword evidence="3" id="KW-0520">NAD</keyword>
<proteinExistence type="inferred from homology"/>
<evidence type="ECO:0000259" key="5">
    <source>
        <dbReference type="Pfam" id="PF00389"/>
    </source>
</evidence>